<evidence type="ECO:0000256" key="7">
    <source>
        <dbReference type="SAM" id="MobiDB-lite"/>
    </source>
</evidence>
<sequence>MTVPVPSSGYAPTARPVSAAPARAPGSARAVLALAGRDLAEGRRMWAPLLLDIAYGVVNLALFLVISRVLTPKDGLLGASPHYFDFVAVGITFMLVVQTATSQVAGRVAQEQRDGTLELLTVQPVSAGVLAVGLAAYPFLVALLRAALYLVVLALLFGLDVGEASGLGVALILLAGAAAMMGVGIALMAVTVVTGRGDVLARLLLVALSFVSGAYFPVTALPGVPAALTAVLPSRVAIDGLRQALAGDPWGAELLLLTGGVAVLLPASVWLFDRALRSARRRGRLTRI</sequence>
<dbReference type="InterPro" id="IPR051784">
    <property type="entry name" value="Nod_factor_ABC_transporter"/>
</dbReference>
<dbReference type="Pfam" id="PF01061">
    <property type="entry name" value="ABC2_membrane"/>
    <property type="match status" value="1"/>
</dbReference>
<feature type="region of interest" description="Disordered" evidence="7">
    <location>
        <begin position="1"/>
        <end position="20"/>
    </location>
</feature>
<keyword evidence="10" id="KW-1185">Reference proteome</keyword>
<dbReference type="PRINTS" id="PR00164">
    <property type="entry name" value="ABC2TRNSPORT"/>
</dbReference>
<accession>A0A1C4Z507</accession>
<comment type="subcellular location">
    <subcellularLocation>
        <location evidence="6">Cell membrane</location>
        <topology evidence="6">Multi-pass membrane protein</topology>
    </subcellularLocation>
    <subcellularLocation>
        <location evidence="1">Membrane</location>
        <topology evidence="1">Multi-pass membrane protein</topology>
    </subcellularLocation>
</comment>
<dbReference type="GO" id="GO:0140359">
    <property type="term" value="F:ABC-type transporter activity"/>
    <property type="evidence" value="ECO:0007669"/>
    <property type="project" value="InterPro"/>
</dbReference>
<keyword evidence="5" id="KW-0046">Antibiotic resistance</keyword>
<evidence type="ECO:0000256" key="6">
    <source>
        <dbReference type="RuleBase" id="RU361157"/>
    </source>
</evidence>
<dbReference type="AlphaFoldDB" id="A0A1C4Z507"/>
<feature type="transmembrane region" description="Helical" evidence="6">
    <location>
        <begin position="199"/>
        <end position="218"/>
    </location>
</feature>
<comment type="similarity">
    <text evidence="6">Belongs to the ABC-2 integral membrane protein family.</text>
</comment>
<dbReference type="InterPro" id="IPR047817">
    <property type="entry name" value="ABC2_TM_bact-type"/>
</dbReference>
<feature type="transmembrane region" description="Helical" evidence="6">
    <location>
        <begin position="254"/>
        <end position="272"/>
    </location>
</feature>
<dbReference type="InterPro" id="IPR000412">
    <property type="entry name" value="ABC_2_transport"/>
</dbReference>
<dbReference type="GO" id="GO:0046677">
    <property type="term" value="P:response to antibiotic"/>
    <property type="evidence" value="ECO:0007669"/>
    <property type="project" value="UniProtKB-KW"/>
</dbReference>
<evidence type="ECO:0000259" key="8">
    <source>
        <dbReference type="PROSITE" id="PS51012"/>
    </source>
</evidence>
<organism evidence="9 10">
    <name type="scientific">Micromonospora mirobrigensis</name>
    <dbReference type="NCBI Taxonomy" id="262898"/>
    <lineage>
        <taxon>Bacteria</taxon>
        <taxon>Bacillati</taxon>
        <taxon>Actinomycetota</taxon>
        <taxon>Actinomycetes</taxon>
        <taxon>Micromonosporales</taxon>
        <taxon>Micromonosporaceae</taxon>
        <taxon>Micromonospora</taxon>
    </lineage>
</organism>
<dbReference type="STRING" id="262898.GA0070564_10572"/>
<dbReference type="PANTHER" id="PTHR43229">
    <property type="entry name" value="NODULATION PROTEIN J"/>
    <property type="match status" value="1"/>
</dbReference>
<evidence type="ECO:0000256" key="4">
    <source>
        <dbReference type="ARBA" id="ARBA00023136"/>
    </source>
</evidence>
<protein>
    <recommendedName>
        <fullName evidence="6">Transport permease protein</fullName>
    </recommendedName>
</protein>
<gene>
    <name evidence="9" type="ORF">GA0070564_10572</name>
</gene>
<keyword evidence="3 6" id="KW-1133">Transmembrane helix</keyword>
<name>A0A1C4Z507_9ACTN</name>
<keyword evidence="2 6" id="KW-0812">Transmembrane</keyword>
<dbReference type="PIRSF" id="PIRSF006648">
    <property type="entry name" value="DrrB"/>
    <property type="match status" value="1"/>
</dbReference>
<keyword evidence="4 6" id="KW-0472">Membrane</keyword>
<dbReference type="EMBL" id="FMCX01000005">
    <property type="protein sequence ID" value="SCF27967.1"/>
    <property type="molecule type" value="Genomic_DNA"/>
</dbReference>
<evidence type="ECO:0000313" key="10">
    <source>
        <dbReference type="Proteomes" id="UP000199504"/>
    </source>
</evidence>
<evidence type="ECO:0000313" key="9">
    <source>
        <dbReference type="EMBL" id="SCF27967.1"/>
    </source>
</evidence>
<feature type="compositionally biased region" description="Low complexity" evidence="7">
    <location>
        <begin position="11"/>
        <end position="20"/>
    </location>
</feature>
<feature type="transmembrane region" description="Helical" evidence="6">
    <location>
        <begin position="46"/>
        <end position="66"/>
    </location>
</feature>
<dbReference type="InterPro" id="IPR013525">
    <property type="entry name" value="ABC2_TM"/>
</dbReference>
<dbReference type="PROSITE" id="PS51012">
    <property type="entry name" value="ABC_TM2"/>
    <property type="match status" value="1"/>
</dbReference>
<feature type="transmembrane region" description="Helical" evidence="6">
    <location>
        <begin position="86"/>
        <end position="106"/>
    </location>
</feature>
<evidence type="ECO:0000256" key="1">
    <source>
        <dbReference type="ARBA" id="ARBA00004141"/>
    </source>
</evidence>
<feature type="domain" description="ABC transmembrane type-2" evidence="8">
    <location>
        <begin position="47"/>
        <end position="275"/>
    </location>
</feature>
<reference evidence="10" key="1">
    <citation type="submission" date="2016-06" db="EMBL/GenBank/DDBJ databases">
        <authorList>
            <person name="Varghese N."/>
            <person name="Submissions Spin"/>
        </authorList>
    </citation>
    <scope>NUCLEOTIDE SEQUENCE [LARGE SCALE GENOMIC DNA]</scope>
    <source>
        <strain evidence="10">DSM 44830</strain>
    </source>
</reference>
<dbReference type="Proteomes" id="UP000199504">
    <property type="component" value="Unassembled WGS sequence"/>
</dbReference>
<evidence type="ECO:0000256" key="3">
    <source>
        <dbReference type="ARBA" id="ARBA00022989"/>
    </source>
</evidence>
<keyword evidence="6" id="KW-0813">Transport</keyword>
<dbReference type="RefSeq" id="WP_141714808.1">
    <property type="nucleotide sequence ID" value="NZ_FMCX01000005.1"/>
</dbReference>
<feature type="transmembrane region" description="Helical" evidence="6">
    <location>
        <begin position="127"/>
        <end position="157"/>
    </location>
</feature>
<dbReference type="GO" id="GO:0043190">
    <property type="term" value="C:ATP-binding cassette (ABC) transporter complex"/>
    <property type="evidence" value="ECO:0007669"/>
    <property type="project" value="InterPro"/>
</dbReference>
<evidence type="ECO:0000256" key="5">
    <source>
        <dbReference type="ARBA" id="ARBA00023251"/>
    </source>
</evidence>
<dbReference type="OrthoDB" id="3364214at2"/>
<evidence type="ECO:0000256" key="2">
    <source>
        <dbReference type="ARBA" id="ARBA00022692"/>
    </source>
</evidence>
<proteinExistence type="inferred from homology"/>
<feature type="transmembrane region" description="Helical" evidence="6">
    <location>
        <begin position="169"/>
        <end position="192"/>
    </location>
</feature>
<keyword evidence="6" id="KW-1003">Cell membrane</keyword>
<dbReference type="PANTHER" id="PTHR43229:SF2">
    <property type="entry name" value="NODULATION PROTEIN J"/>
    <property type="match status" value="1"/>
</dbReference>